<dbReference type="HOGENOM" id="CLU_053827_0_0_6"/>
<dbReference type="Gene3D" id="3.30.70.1290">
    <property type="entry name" value="Transposase IS200-like"/>
    <property type="match status" value="1"/>
</dbReference>
<accession>A0A0C5VPB6</accession>
<dbReference type="InterPro" id="IPR002686">
    <property type="entry name" value="Transposase_17"/>
</dbReference>
<name>A0A0C5VPB6_9GAMM</name>
<dbReference type="EMBL" id="CP007142">
    <property type="protein sequence ID" value="AJQ95228.1"/>
    <property type="molecule type" value="Genomic_DNA"/>
</dbReference>
<dbReference type="KEGG" id="gsn:YC6258_03192"/>
<protein>
    <recommendedName>
        <fullName evidence="1">Transposase IS200-like domain-containing protein</fullName>
    </recommendedName>
</protein>
<sequence length="346" mass="40601">MLTLKLDQFSDSRHYSILYIYQDTAMARSRKSQISLDATPYYHCISRCVRRAFLCGFDPLTQTSYEHRRQWVEDRLLWLSEIFAIDICAYAVMTNHVHVVLHVNLRQSEQWSMEEVITRWHRLYKGVPLSHRYLNGDRFSPAEEKILMTLVEQWRETLTSISRFMAVLNEGIARRANQEDQCTGRFWEGRFKSQALLDEKALMACMAYVDLNPVRANIAATPETSDHTSIQKRILSIQNNRQQPSELMPFIGHIKQEMPEGIPFSIKDYLELVDWTGRAMREDKPGFIDNQQPPILTRLDISEAQWHRLTQRFEKQFKCFAGQKSSFERIKDCFNLSRMPPNLLAG</sequence>
<dbReference type="PANTHER" id="PTHR34322:SF2">
    <property type="entry name" value="TRANSPOSASE IS200-LIKE DOMAIN-CONTAINING PROTEIN"/>
    <property type="match status" value="1"/>
</dbReference>
<keyword evidence="3" id="KW-1185">Reference proteome</keyword>
<dbReference type="PATRIC" id="fig|1445510.3.peg.3155"/>
<reference evidence="2 3" key="1">
    <citation type="submission" date="2014-01" db="EMBL/GenBank/DDBJ databases">
        <title>Full genme sequencing of cellulolytic bacterium Gynuella sunshinyii YC6258T gen. nov., sp. nov.</title>
        <authorList>
            <person name="Khan H."/>
            <person name="Chung E.J."/>
            <person name="Chung Y.R."/>
        </authorList>
    </citation>
    <scope>NUCLEOTIDE SEQUENCE [LARGE SCALE GENOMIC DNA]</scope>
    <source>
        <strain evidence="2 3">YC6258</strain>
    </source>
</reference>
<organism evidence="2 3">
    <name type="scientific">Gynuella sunshinyii YC6258</name>
    <dbReference type="NCBI Taxonomy" id="1445510"/>
    <lineage>
        <taxon>Bacteria</taxon>
        <taxon>Pseudomonadati</taxon>
        <taxon>Pseudomonadota</taxon>
        <taxon>Gammaproteobacteria</taxon>
        <taxon>Oceanospirillales</taxon>
        <taxon>Saccharospirillaceae</taxon>
        <taxon>Gynuella</taxon>
    </lineage>
</organism>
<evidence type="ECO:0000313" key="3">
    <source>
        <dbReference type="Proteomes" id="UP000032266"/>
    </source>
</evidence>
<dbReference type="PANTHER" id="PTHR34322">
    <property type="entry name" value="TRANSPOSASE, Y1_TNP DOMAIN-CONTAINING"/>
    <property type="match status" value="1"/>
</dbReference>
<evidence type="ECO:0000313" key="2">
    <source>
        <dbReference type="EMBL" id="AJQ95228.1"/>
    </source>
</evidence>
<dbReference type="GO" id="GO:0003677">
    <property type="term" value="F:DNA binding"/>
    <property type="evidence" value="ECO:0007669"/>
    <property type="project" value="InterPro"/>
</dbReference>
<dbReference type="AlphaFoldDB" id="A0A0C5VPB6"/>
<dbReference type="InterPro" id="IPR036515">
    <property type="entry name" value="Transposase_17_sf"/>
</dbReference>
<gene>
    <name evidence="2" type="ORF">YC6258_03192</name>
</gene>
<dbReference type="SUPFAM" id="SSF143422">
    <property type="entry name" value="Transposase IS200-like"/>
    <property type="match status" value="1"/>
</dbReference>
<evidence type="ECO:0000259" key="1">
    <source>
        <dbReference type="SMART" id="SM01321"/>
    </source>
</evidence>
<dbReference type="SMART" id="SM01321">
    <property type="entry name" value="Y1_Tnp"/>
    <property type="match status" value="1"/>
</dbReference>
<feature type="domain" description="Transposase IS200-like" evidence="1">
    <location>
        <begin position="38"/>
        <end position="212"/>
    </location>
</feature>
<proteinExistence type="predicted"/>
<dbReference type="GO" id="GO:0006313">
    <property type="term" value="P:DNA transposition"/>
    <property type="evidence" value="ECO:0007669"/>
    <property type="project" value="InterPro"/>
</dbReference>
<dbReference type="Proteomes" id="UP000032266">
    <property type="component" value="Chromosome"/>
</dbReference>
<dbReference type="GO" id="GO:0004803">
    <property type="term" value="F:transposase activity"/>
    <property type="evidence" value="ECO:0007669"/>
    <property type="project" value="InterPro"/>
</dbReference>